<feature type="transmembrane region" description="Helical" evidence="1">
    <location>
        <begin position="161"/>
        <end position="179"/>
    </location>
</feature>
<proteinExistence type="predicted"/>
<reference evidence="3 4" key="1">
    <citation type="journal article" date="2019" name="Anaerobe">
        <title>Detection of Robinsoniella peoriensis in multiple bone samples of a trauma patient.</title>
        <authorList>
            <person name="Schrottner P."/>
            <person name="Hartwich K."/>
            <person name="Bunk B."/>
            <person name="Schober I."/>
            <person name="Helbig S."/>
            <person name="Rudolph W.W."/>
            <person name="Gunzer F."/>
        </authorList>
    </citation>
    <scope>NUCLEOTIDE SEQUENCE [LARGE SCALE GENOMIC DNA]</scope>
    <source>
        <strain evidence="3 4">DSM 106044</strain>
    </source>
</reference>
<evidence type="ECO:0000259" key="2">
    <source>
        <dbReference type="Pfam" id="PF01569"/>
    </source>
</evidence>
<keyword evidence="1" id="KW-0812">Transmembrane</keyword>
<dbReference type="STRING" id="180332.GCA_000797495_04004"/>
<dbReference type="Proteomes" id="UP000306509">
    <property type="component" value="Unassembled WGS sequence"/>
</dbReference>
<dbReference type="EMBL" id="QGQD01000045">
    <property type="protein sequence ID" value="TLD00887.1"/>
    <property type="molecule type" value="Genomic_DNA"/>
</dbReference>
<gene>
    <name evidence="3" type="ORF">DSM106044_02083</name>
</gene>
<evidence type="ECO:0000313" key="4">
    <source>
        <dbReference type="Proteomes" id="UP000306509"/>
    </source>
</evidence>
<feature type="transmembrane region" description="Helical" evidence="1">
    <location>
        <begin position="52"/>
        <end position="73"/>
    </location>
</feature>
<keyword evidence="1" id="KW-1133">Transmembrane helix</keyword>
<feature type="transmembrane region" description="Helical" evidence="1">
    <location>
        <begin position="80"/>
        <end position="101"/>
    </location>
</feature>
<protein>
    <submittedName>
        <fullName evidence="3">PAP2 superfamily protein</fullName>
    </submittedName>
</protein>
<dbReference type="InterPro" id="IPR036938">
    <property type="entry name" value="PAP2/HPO_sf"/>
</dbReference>
<dbReference type="RefSeq" id="WP_242849079.1">
    <property type="nucleotide sequence ID" value="NZ_CABMJZ010000006.1"/>
</dbReference>
<organism evidence="3 4">
    <name type="scientific">Robinsoniella peoriensis</name>
    <dbReference type="NCBI Taxonomy" id="180332"/>
    <lineage>
        <taxon>Bacteria</taxon>
        <taxon>Bacillati</taxon>
        <taxon>Bacillota</taxon>
        <taxon>Clostridia</taxon>
        <taxon>Lachnospirales</taxon>
        <taxon>Lachnospiraceae</taxon>
        <taxon>Robinsoniella</taxon>
    </lineage>
</organism>
<accession>A0A4U8Q7R8</accession>
<name>A0A4U8Q7R8_9FIRM</name>
<feature type="transmembrane region" description="Helical" evidence="1">
    <location>
        <begin position="12"/>
        <end position="32"/>
    </location>
</feature>
<dbReference type="AlphaFoldDB" id="A0A4U8Q7R8"/>
<dbReference type="GO" id="GO:0016020">
    <property type="term" value="C:membrane"/>
    <property type="evidence" value="ECO:0007669"/>
    <property type="project" value="UniProtKB-SubCell"/>
</dbReference>
<evidence type="ECO:0000256" key="1">
    <source>
        <dbReference type="SAM" id="Phobius"/>
    </source>
</evidence>
<dbReference type="InterPro" id="IPR000326">
    <property type="entry name" value="PAP2/HPO"/>
</dbReference>
<feature type="domain" description="Phosphatidic acid phosphatase type 2/haloperoxidase" evidence="2">
    <location>
        <begin position="132"/>
        <end position="206"/>
    </location>
</feature>
<feature type="transmembrane region" description="Helical" evidence="1">
    <location>
        <begin position="134"/>
        <end position="154"/>
    </location>
</feature>
<comment type="caution">
    <text evidence="3">The sequence shown here is derived from an EMBL/GenBank/DDBJ whole genome shotgun (WGS) entry which is preliminary data.</text>
</comment>
<keyword evidence="4" id="KW-1185">Reference proteome</keyword>
<feature type="transmembrane region" description="Helical" evidence="1">
    <location>
        <begin position="185"/>
        <end position="203"/>
    </location>
</feature>
<evidence type="ECO:0000313" key="3">
    <source>
        <dbReference type="EMBL" id="TLD00887.1"/>
    </source>
</evidence>
<keyword evidence="1" id="KW-0472">Membrane</keyword>
<dbReference type="Pfam" id="PF01569">
    <property type="entry name" value="PAP2"/>
    <property type="match status" value="1"/>
</dbReference>
<sequence>MNTKKNSKHLWIIPVYGIFYMLSFSFLENHVVDHREIIQSRLDDLIPFSEIFVIPYFLWFLYIAATVIYFALFQKNIKDYYHLIATLAIGMTLFLVISLLWPNGHTLRPRSFERDNIFVDMVRYLYTIDTPTNIFPSIHVFNSVACCIAIRSSSALKKHRILQTCVFLLTVSIVMATVFLKQHTIIDVIAALVLNLICFQLIYKYQSILAFIKSLGEKRKKKIFHSDIF</sequence>
<dbReference type="SUPFAM" id="SSF48317">
    <property type="entry name" value="Acid phosphatase/Vanadium-dependent haloperoxidase"/>
    <property type="match status" value="1"/>
</dbReference>